<organism evidence="14 15">
    <name type="scientific">Sphingomonas ginsenosidimutans</name>
    <dbReference type="NCBI Taxonomy" id="862134"/>
    <lineage>
        <taxon>Bacteria</taxon>
        <taxon>Pseudomonadati</taxon>
        <taxon>Pseudomonadota</taxon>
        <taxon>Alphaproteobacteria</taxon>
        <taxon>Sphingomonadales</taxon>
        <taxon>Sphingomonadaceae</taxon>
        <taxon>Sphingomonas</taxon>
    </lineage>
</organism>
<dbReference type="InterPro" id="IPR002575">
    <property type="entry name" value="Aminoglycoside_PTrfase"/>
</dbReference>
<dbReference type="GO" id="GO:0008910">
    <property type="term" value="F:kanamycin kinase activity"/>
    <property type="evidence" value="ECO:0007669"/>
    <property type="project" value="UniProtKB-EC"/>
</dbReference>
<dbReference type="PANTHER" id="PTHR21310">
    <property type="entry name" value="AMINOGLYCOSIDE PHOSPHOTRANSFERASE-RELATED-RELATED"/>
    <property type="match status" value="1"/>
</dbReference>
<comment type="caution">
    <text evidence="14">The sequence shown here is derived from an EMBL/GenBank/DDBJ whole genome shotgun (WGS) entry which is preliminary data.</text>
</comment>
<keyword evidence="5 10" id="KW-0547">Nucleotide-binding</keyword>
<protein>
    <recommendedName>
        <fullName evidence="3">Aminoglycoside 3'-phosphotransferase</fullName>
        <ecNumber evidence="2">2.7.1.95</ecNumber>
    </recommendedName>
</protein>
<keyword evidence="8 10" id="KW-0046">Antibiotic resistance</keyword>
<reference evidence="14 15" key="1">
    <citation type="submission" date="2017-09" db="EMBL/GenBank/DDBJ databases">
        <title>Sphingomonas ginsenosidimutans KACC 14949, whole genome shotgun sequence.</title>
        <authorList>
            <person name="Feng G."/>
            <person name="Zhu H."/>
        </authorList>
    </citation>
    <scope>NUCLEOTIDE SEQUENCE [LARGE SCALE GENOMIC DNA]</scope>
    <source>
        <strain evidence="14 15">KACC 14949</strain>
    </source>
</reference>
<evidence type="ECO:0000313" key="14">
    <source>
        <dbReference type="EMBL" id="PCG08247.1"/>
    </source>
</evidence>
<evidence type="ECO:0000256" key="4">
    <source>
        <dbReference type="ARBA" id="ARBA00022679"/>
    </source>
</evidence>
<dbReference type="Gene3D" id="3.90.1200.10">
    <property type="match status" value="1"/>
</dbReference>
<dbReference type="EMBL" id="NWVD01000007">
    <property type="protein sequence ID" value="PCG08247.1"/>
    <property type="molecule type" value="Genomic_DNA"/>
</dbReference>
<sequence length="263" mass="28348">MTRHVLPASWDARLAGYEWYRDGAGESGGVIHRLTRAGAPSLYLKHGTDAVAAAIVDEAVRLRWLQGRVPAARPVAFADEDGAAWLLTIGVAGRTGDAWLDHDSALLPVIVAAFAGFLTQLHALPVDDCPFEAGAALRLAAARRRVGAGEVDVEDFADDHLGWDAERMLAHTEALYDPDLHQRVVTHGDFSLGNLLMDERGHVTGCIDVGLLGVADPYQDIAILCANLGELDPAAERAFLDAIGVASPDRQRMAFHRCLDELF</sequence>
<proteinExistence type="inferred from homology"/>
<evidence type="ECO:0000256" key="8">
    <source>
        <dbReference type="ARBA" id="ARBA00023251"/>
    </source>
</evidence>
<feature type="binding site" evidence="12">
    <location>
        <position position="194"/>
    </location>
    <ligand>
        <name>Mg(2+)</name>
        <dbReference type="ChEBI" id="CHEBI:18420"/>
    </ligand>
</feature>
<keyword evidence="12" id="KW-0460">Magnesium</keyword>
<dbReference type="Proteomes" id="UP000218784">
    <property type="component" value="Unassembled WGS sequence"/>
</dbReference>
<evidence type="ECO:0000256" key="10">
    <source>
        <dbReference type="PIRNR" id="PIRNR000706"/>
    </source>
</evidence>
<feature type="domain" description="Aminoglycoside phosphotransferase" evidence="13">
    <location>
        <begin position="25"/>
        <end position="255"/>
    </location>
</feature>
<dbReference type="Gene3D" id="3.30.200.20">
    <property type="entry name" value="Phosphorylase Kinase, domain 1"/>
    <property type="match status" value="1"/>
</dbReference>
<dbReference type="NCBIfam" id="NF033068">
    <property type="entry name" value="APH_3p"/>
    <property type="match status" value="1"/>
</dbReference>
<name>A0A2A4HX51_9SPHN</name>
<evidence type="ECO:0000256" key="6">
    <source>
        <dbReference type="ARBA" id="ARBA00022777"/>
    </source>
</evidence>
<evidence type="ECO:0000256" key="3">
    <source>
        <dbReference type="ARBA" id="ARBA00017903"/>
    </source>
</evidence>
<evidence type="ECO:0000256" key="7">
    <source>
        <dbReference type="ARBA" id="ARBA00022840"/>
    </source>
</evidence>
<dbReference type="GO" id="GO:0046872">
    <property type="term" value="F:metal ion binding"/>
    <property type="evidence" value="ECO:0007669"/>
    <property type="project" value="UniProtKB-KW"/>
</dbReference>
<accession>A0A2A4HX51</accession>
<dbReference type="InterPro" id="IPR011009">
    <property type="entry name" value="Kinase-like_dom_sf"/>
</dbReference>
<gene>
    <name evidence="14" type="ORF">COA17_14400</name>
</gene>
<dbReference type="EC" id="2.7.1.95" evidence="2"/>
<dbReference type="CDD" id="cd05150">
    <property type="entry name" value="APH"/>
    <property type="match status" value="1"/>
</dbReference>
<dbReference type="InterPro" id="IPR051678">
    <property type="entry name" value="AGP_Transferase"/>
</dbReference>
<comment type="catalytic activity">
    <reaction evidence="9">
        <text>kanamycin A + ATP = kanamycin 3'-phosphate + ADP + H(+)</text>
        <dbReference type="Rhea" id="RHEA:24256"/>
        <dbReference type="ChEBI" id="CHEBI:15378"/>
        <dbReference type="ChEBI" id="CHEBI:30616"/>
        <dbReference type="ChEBI" id="CHEBI:57909"/>
        <dbReference type="ChEBI" id="CHEBI:58214"/>
        <dbReference type="ChEBI" id="CHEBI:456216"/>
        <dbReference type="EC" id="2.7.1.95"/>
    </reaction>
</comment>
<evidence type="ECO:0000259" key="13">
    <source>
        <dbReference type="Pfam" id="PF01636"/>
    </source>
</evidence>
<dbReference type="GO" id="GO:0046677">
    <property type="term" value="P:response to antibiotic"/>
    <property type="evidence" value="ECO:0007669"/>
    <property type="project" value="UniProtKB-KW"/>
</dbReference>
<evidence type="ECO:0000256" key="11">
    <source>
        <dbReference type="PIRSR" id="PIRSR000706-1"/>
    </source>
</evidence>
<keyword evidence="7 10" id="KW-0067">ATP-binding</keyword>
<feature type="active site" description="Proton acceptor" evidence="11">
    <location>
        <position position="189"/>
    </location>
</feature>
<dbReference type="Pfam" id="PF01636">
    <property type="entry name" value="APH"/>
    <property type="match status" value="1"/>
</dbReference>
<dbReference type="PANTHER" id="PTHR21310:SF41">
    <property type="entry name" value="3'-PHOSPHOTRANSFERASE, PUTATIVE-RELATED"/>
    <property type="match status" value="1"/>
</dbReference>
<dbReference type="SUPFAM" id="SSF56112">
    <property type="entry name" value="Protein kinase-like (PK-like)"/>
    <property type="match status" value="1"/>
</dbReference>
<evidence type="ECO:0000256" key="12">
    <source>
        <dbReference type="PIRSR" id="PIRSR000706-2"/>
    </source>
</evidence>
<feature type="binding site" evidence="12">
    <location>
        <position position="208"/>
    </location>
    <ligand>
        <name>Mg(2+)</name>
        <dbReference type="ChEBI" id="CHEBI:18420"/>
    </ligand>
</feature>
<evidence type="ECO:0000256" key="9">
    <source>
        <dbReference type="ARBA" id="ARBA00048925"/>
    </source>
</evidence>
<dbReference type="PIRSF" id="PIRSF000706">
    <property type="entry name" value="Kanamycin_kin"/>
    <property type="match status" value="1"/>
</dbReference>
<keyword evidence="4 10" id="KW-0808">Transferase</keyword>
<keyword evidence="15" id="KW-1185">Reference proteome</keyword>
<evidence type="ECO:0000256" key="2">
    <source>
        <dbReference type="ARBA" id="ARBA00012193"/>
    </source>
</evidence>
<dbReference type="GO" id="GO:0005524">
    <property type="term" value="F:ATP binding"/>
    <property type="evidence" value="ECO:0007669"/>
    <property type="project" value="UniProtKB-KW"/>
</dbReference>
<evidence type="ECO:0000256" key="1">
    <source>
        <dbReference type="ARBA" id="ARBA00006219"/>
    </source>
</evidence>
<dbReference type="AlphaFoldDB" id="A0A2A4HX51"/>
<dbReference type="InterPro" id="IPR024165">
    <property type="entry name" value="Kan/Strep_kinase"/>
</dbReference>
<keyword evidence="12" id="KW-0479">Metal-binding</keyword>
<keyword evidence="6 10" id="KW-0418">Kinase</keyword>
<comment type="similarity">
    <text evidence="1 10">Belongs to the aminoglycoside phosphotransferase family.</text>
</comment>
<evidence type="ECO:0000256" key="5">
    <source>
        <dbReference type="ARBA" id="ARBA00022741"/>
    </source>
</evidence>
<evidence type="ECO:0000313" key="15">
    <source>
        <dbReference type="Proteomes" id="UP000218784"/>
    </source>
</evidence>